<comment type="caution">
    <text evidence="1">The sequence shown here is derived from an EMBL/GenBank/DDBJ whole genome shotgun (WGS) entry which is preliminary data.</text>
</comment>
<evidence type="ECO:0000313" key="2">
    <source>
        <dbReference type="Proteomes" id="UP000752696"/>
    </source>
</evidence>
<keyword evidence="2" id="KW-1185">Reference proteome</keyword>
<sequence>FKYAKPVFTTWNDGTFHGEKDSYKHVYVRARLTYITECMHGHVNKFSSSYTNNHIRSRDDQIQVEDYFVG</sequence>
<dbReference type="AlphaFoldDB" id="A0A6V7H2G1"/>
<reference evidence="1" key="1">
    <citation type="submission" date="2020-07" db="EMBL/GenBank/DDBJ databases">
        <authorList>
            <person name="Nazaruddin N."/>
        </authorList>
    </citation>
    <scope>NUCLEOTIDE SEQUENCE</scope>
</reference>
<evidence type="ECO:0000313" key="1">
    <source>
        <dbReference type="EMBL" id="CAD1473669.1"/>
    </source>
</evidence>
<name>A0A6V7H2G1_9HYME</name>
<protein>
    <submittedName>
        <fullName evidence="1">Uncharacterized protein</fullName>
    </submittedName>
</protein>
<dbReference type="EMBL" id="CAJDYZ010006770">
    <property type="protein sequence ID" value="CAD1473669.1"/>
    <property type="molecule type" value="Genomic_DNA"/>
</dbReference>
<gene>
    <name evidence="1" type="ORF">MHI_LOCUS403708</name>
</gene>
<accession>A0A6V7H2G1</accession>
<feature type="non-terminal residue" evidence="1">
    <location>
        <position position="1"/>
    </location>
</feature>
<organism evidence="1 2">
    <name type="scientific">Heterotrigona itama</name>
    <dbReference type="NCBI Taxonomy" id="395501"/>
    <lineage>
        <taxon>Eukaryota</taxon>
        <taxon>Metazoa</taxon>
        <taxon>Ecdysozoa</taxon>
        <taxon>Arthropoda</taxon>
        <taxon>Hexapoda</taxon>
        <taxon>Insecta</taxon>
        <taxon>Pterygota</taxon>
        <taxon>Neoptera</taxon>
        <taxon>Endopterygota</taxon>
        <taxon>Hymenoptera</taxon>
        <taxon>Apocrita</taxon>
        <taxon>Aculeata</taxon>
        <taxon>Apoidea</taxon>
        <taxon>Anthophila</taxon>
        <taxon>Apidae</taxon>
        <taxon>Heterotrigona</taxon>
    </lineage>
</organism>
<proteinExistence type="predicted"/>
<dbReference type="Proteomes" id="UP000752696">
    <property type="component" value="Unassembled WGS sequence"/>
</dbReference>
<feature type="non-terminal residue" evidence="1">
    <location>
        <position position="70"/>
    </location>
</feature>